<sequence length="676" mass="71916">MTATGAAGAKAGAGEGLRVALVVRDFRPSWDQVSRYVLNAGRQLARDGHRVHLLSATGDFGEAERHGLRPVPLAAGPEGYTYFTPAHAHADRIYETLRALAAESGLDAVEFPDRDGEGLTTIRAKRLLGEFPDTALTVRAHAPAALTGPLSGEHPGDTDRAMATYAEEYCIRHADLVLLPSHRVAGYARSLNGRCRYSPCPLAPSDLLTRPPSDEPLRQVTFAGPVGTLGGADVFLTAAARLAESDPDVTFTLFGRRAGRPGAGLLGDRHLDRLVTGPLRGRVTFLDPAEAPDRGSLWRNTRLCVVPARWDNRPYEALEAMSHGCPVVCAAGGGTAELVTDGVSGLVTPAGDPDALARLLDRLTGADAHLLDATARRASAAVRSHSDPASAVRILADAYREARRGPRKAGAAGTPVVSVVITVYNKGRWLAETLASVRAQTHPRTEVVVVNDGSTDPATRAAFDALTGVIKVDKRNGGPGSAYNAGIAAASGEFVLPLDGDDLLEPDCVATALAALQRAPELGHVSCYVRHFGLVNAMDAPLGTVPALMPFLSTGGKRTRLLRRSALAAVGGYDERLPTLDDVELLIRLERSGQEGDIVPRALFSYRRHAESLTFASAGEQFVDEHQYILAKHADLLAAQGPAACHHLLHLWKNGVEFSPSARWRRARQEGTSCPK</sequence>
<feature type="domain" description="Glycosyltransferase 2-like" evidence="3">
    <location>
        <begin position="418"/>
        <end position="532"/>
    </location>
</feature>
<dbReference type="RefSeq" id="WP_382036551.1">
    <property type="nucleotide sequence ID" value="NZ_JBHSKJ010000001.1"/>
</dbReference>
<dbReference type="InterPro" id="IPR028098">
    <property type="entry name" value="Glyco_trans_4-like_N"/>
</dbReference>
<accession>A0ABV9ZQ40</accession>
<dbReference type="EMBL" id="JBHSKJ010000001">
    <property type="protein sequence ID" value="MFC5143558.1"/>
    <property type="molecule type" value="Genomic_DNA"/>
</dbReference>
<dbReference type="EC" id="2.4.-.-" evidence="5"/>
<dbReference type="Pfam" id="PF13439">
    <property type="entry name" value="Glyco_transf_4"/>
    <property type="match status" value="1"/>
</dbReference>
<keyword evidence="6" id="KW-1185">Reference proteome</keyword>
<evidence type="ECO:0000313" key="6">
    <source>
        <dbReference type="Proteomes" id="UP001596222"/>
    </source>
</evidence>
<dbReference type="SUPFAM" id="SSF53448">
    <property type="entry name" value="Nucleotide-diphospho-sugar transferases"/>
    <property type="match status" value="1"/>
</dbReference>
<keyword evidence="1 5" id="KW-0328">Glycosyltransferase</keyword>
<dbReference type="InterPro" id="IPR050834">
    <property type="entry name" value="Glycosyltransf_2"/>
</dbReference>
<name>A0ABV9ZQ40_9ACTN</name>
<gene>
    <name evidence="5" type="ORF">ACFPP6_02465</name>
</gene>
<comment type="caution">
    <text evidence="5">The sequence shown here is derived from an EMBL/GenBank/DDBJ whole genome shotgun (WGS) entry which is preliminary data.</text>
</comment>
<proteinExistence type="predicted"/>
<dbReference type="PANTHER" id="PTHR43685:SF2">
    <property type="entry name" value="GLYCOSYLTRANSFERASE 2-LIKE DOMAIN-CONTAINING PROTEIN"/>
    <property type="match status" value="1"/>
</dbReference>
<evidence type="ECO:0000259" key="4">
    <source>
        <dbReference type="Pfam" id="PF13439"/>
    </source>
</evidence>
<evidence type="ECO:0000256" key="2">
    <source>
        <dbReference type="ARBA" id="ARBA00022679"/>
    </source>
</evidence>
<dbReference type="GO" id="GO:0016757">
    <property type="term" value="F:glycosyltransferase activity"/>
    <property type="evidence" value="ECO:0007669"/>
    <property type="project" value="UniProtKB-KW"/>
</dbReference>
<evidence type="ECO:0000259" key="3">
    <source>
        <dbReference type="Pfam" id="PF00535"/>
    </source>
</evidence>
<dbReference type="InterPro" id="IPR029044">
    <property type="entry name" value="Nucleotide-diphossugar_trans"/>
</dbReference>
<organism evidence="5 6">
    <name type="scientific">Streptomyces aureoversilis</name>
    <dbReference type="NCBI Taxonomy" id="67277"/>
    <lineage>
        <taxon>Bacteria</taxon>
        <taxon>Bacillati</taxon>
        <taxon>Actinomycetota</taxon>
        <taxon>Actinomycetes</taxon>
        <taxon>Kitasatosporales</taxon>
        <taxon>Streptomycetaceae</taxon>
        <taxon>Streptomyces</taxon>
    </lineage>
</organism>
<evidence type="ECO:0000313" key="5">
    <source>
        <dbReference type="EMBL" id="MFC5143558.1"/>
    </source>
</evidence>
<feature type="domain" description="Glycosyltransferase subfamily 4-like N-terminal" evidence="4">
    <location>
        <begin position="33"/>
        <end position="192"/>
    </location>
</feature>
<protein>
    <submittedName>
        <fullName evidence="5">Glycosyltransferase</fullName>
        <ecNumber evidence="5">2.4.-.-</ecNumber>
    </submittedName>
</protein>
<dbReference type="Pfam" id="PF13692">
    <property type="entry name" value="Glyco_trans_1_4"/>
    <property type="match status" value="1"/>
</dbReference>
<dbReference type="Proteomes" id="UP001596222">
    <property type="component" value="Unassembled WGS sequence"/>
</dbReference>
<dbReference type="InterPro" id="IPR001173">
    <property type="entry name" value="Glyco_trans_2-like"/>
</dbReference>
<dbReference type="Gene3D" id="3.90.550.10">
    <property type="entry name" value="Spore Coat Polysaccharide Biosynthesis Protein SpsA, Chain A"/>
    <property type="match status" value="1"/>
</dbReference>
<dbReference type="SUPFAM" id="SSF53756">
    <property type="entry name" value="UDP-Glycosyltransferase/glycogen phosphorylase"/>
    <property type="match status" value="1"/>
</dbReference>
<dbReference type="Gene3D" id="3.40.50.2000">
    <property type="entry name" value="Glycogen Phosphorylase B"/>
    <property type="match status" value="2"/>
</dbReference>
<keyword evidence="2 5" id="KW-0808">Transferase</keyword>
<evidence type="ECO:0000256" key="1">
    <source>
        <dbReference type="ARBA" id="ARBA00022676"/>
    </source>
</evidence>
<dbReference type="PANTHER" id="PTHR43685">
    <property type="entry name" value="GLYCOSYLTRANSFERASE"/>
    <property type="match status" value="1"/>
</dbReference>
<dbReference type="CDD" id="cd03801">
    <property type="entry name" value="GT4_PimA-like"/>
    <property type="match status" value="1"/>
</dbReference>
<dbReference type="Pfam" id="PF00535">
    <property type="entry name" value="Glycos_transf_2"/>
    <property type="match status" value="1"/>
</dbReference>
<dbReference type="CDD" id="cd00761">
    <property type="entry name" value="Glyco_tranf_GTA_type"/>
    <property type="match status" value="1"/>
</dbReference>
<reference evidence="6" key="1">
    <citation type="journal article" date="2019" name="Int. J. Syst. Evol. Microbiol.">
        <title>The Global Catalogue of Microorganisms (GCM) 10K type strain sequencing project: providing services to taxonomists for standard genome sequencing and annotation.</title>
        <authorList>
            <consortium name="The Broad Institute Genomics Platform"/>
            <consortium name="The Broad Institute Genome Sequencing Center for Infectious Disease"/>
            <person name="Wu L."/>
            <person name="Ma J."/>
        </authorList>
    </citation>
    <scope>NUCLEOTIDE SEQUENCE [LARGE SCALE GENOMIC DNA]</scope>
    <source>
        <strain evidence="6">CGMCC 4.1641</strain>
    </source>
</reference>